<dbReference type="STRING" id="1328759.A0A5C2S6N1"/>
<feature type="transmembrane region" description="Helical" evidence="2">
    <location>
        <begin position="60"/>
        <end position="81"/>
    </location>
</feature>
<feature type="transmembrane region" description="Helical" evidence="2">
    <location>
        <begin position="131"/>
        <end position="151"/>
    </location>
</feature>
<feature type="transmembrane region" description="Helical" evidence="2">
    <location>
        <begin position="190"/>
        <end position="216"/>
    </location>
</feature>
<feature type="transmembrane region" description="Helical" evidence="2">
    <location>
        <begin position="23"/>
        <end position="48"/>
    </location>
</feature>
<dbReference type="AlphaFoldDB" id="A0A5C2S6N1"/>
<keyword evidence="2" id="KW-0812">Transmembrane</keyword>
<keyword evidence="2" id="KW-1133">Transmembrane helix</keyword>
<evidence type="ECO:0000256" key="2">
    <source>
        <dbReference type="SAM" id="Phobius"/>
    </source>
</evidence>
<gene>
    <name evidence="4" type="ORF">L227DRAFT_601414</name>
</gene>
<evidence type="ECO:0000313" key="5">
    <source>
        <dbReference type="Proteomes" id="UP000313359"/>
    </source>
</evidence>
<feature type="region of interest" description="Disordered" evidence="1">
    <location>
        <begin position="371"/>
        <end position="393"/>
    </location>
</feature>
<evidence type="ECO:0000256" key="1">
    <source>
        <dbReference type="SAM" id="MobiDB-lite"/>
    </source>
</evidence>
<dbReference type="OrthoDB" id="3206554at2759"/>
<feature type="domain" description="DUF6534" evidence="3">
    <location>
        <begin position="201"/>
        <end position="281"/>
    </location>
</feature>
<accession>A0A5C2S6N1</accession>
<proteinExistence type="predicted"/>
<dbReference type="InterPro" id="IPR045339">
    <property type="entry name" value="DUF6534"/>
</dbReference>
<feature type="transmembrane region" description="Helical" evidence="2">
    <location>
        <begin position="96"/>
        <end position="119"/>
    </location>
</feature>
<reference evidence="4" key="1">
    <citation type="journal article" date="2018" name="Genome Biol. Evol.">
        <title>Genomics and development of Lentinus tigrinus, a white-rot wood-decaying mushroom with dimorphic fruiting bodies.</title>
        <authorList>
            <person name="Wu B."/>
            <person name="Xu Z."/>
            <person name="Knudson A."/>
            <person name="Carlson A."/>
            <person name="Chen N."/>
            <person name="Kovaka S."/>
            <person name="LaButti K."/>
            <person name="Lipzen A."/>
            <person name="Pennachio C."/>
            <person name="Riley R."/>
            <person name="Schakwitz W."/>
            <person name="Umezawa K."/>
            <person name="Ohm R.A."/>
            <person name="Grigoriev I.V."/>
            <person name="Nagy L.G."/>
            <person name="Gibbons J."/>
            <person name="Hibbett D."/>
        </authorList>
    </citation>
    <scope>NUCLEOTIDE SEQUENCE [LARGE SCALE GENOMIC DNA]</scope>
    <source>
        <strain evidence="4">ALCF2SS1-6</strain>
    </source>
</reference>
<name>A0A5C2S6N1_9APHY</name>
<feature type="transmembrane region" description="Helical" evidence="2">
    <location>
        <begin position="236"/>
        <end position="258"/>
    </location>
</feature>
<dbReference type="PANTHER" id="PTHR40465:SF1">
    <property type="entry name" value="DUF6534 DOMAIN-CONTAINING PROTEIN"/>
    <property type="match status" value="1"/>
</dbReference>
<sequence>MVLPSTRVVDSDGPDWDALYDSFGAVLIGGLVALFLSGVAFLQVVLYWQTYPFDPKKTKAVVVVVWILDIVHSAMICTANWQNLVKNFGKWDGLDYITWSIAFTVALTATTTFLVHCFFSHRIHTLSRGNWWITVPLVTLALVRLGKTSLFRHASAGMLMRIAPDSEVAATVSTTEMILLESFEQFVKKYAYVFTLGLSTSTALDIIITGILCYYLRQRKSGYDRMDRIINTLTLYTVETGMLTCVTTAVALICWVRMSDNLVFLGLHLAISKLYANSLLARCACMSLWTSRRGLTGPVGCSLNARRSLSNRSEGSSSEGYPMPVMFAGLYSPRSPITPWSPRTRSEPGSAKPLQVNIDIEQTIHREAFRQSQEAVGEACGPSPGSETDVKMV</sequence>
<dbReference type="Proteomes" id="UP000313359">
    <property type="component" value="Unassembled WGS sequence"/>
</dbReference>
<keyword evidence="2" id="KW-0472">Membrane</keyword>
<dbReference type="PANTHER" id="PTHR40465">
    <property type="entry name" value="CHROMOSOME 1, WHOLE GENOME SHOTGUN SEQUENCE"/>
    <property type="match status" value="1"/>
</dbReference>
<organism evidence="4 5">
    <name type="scientific">Lentinus tigrinus ALCF2SS1-6</name>
    <dbReference type="NCBI Taxonomy" id="1328759"/>
    <lineage>
        <taxon>Eukaryota</taxon>
        <taxon>Fungi</taxon>
        <taxon>Dikarya</taxon>
        <taxon>Basidiomycota</taxon>
        <taxon>Agaricomycotina</taxon>
        <taxon>Agaricomycetes</taxon>
        <taxon>Polyporales</taxon>
        <taxon>Polyporaceae</taxon>
        <taxon>Lentinus</taxon>
    </lineage>
</organism>
<dbReference type="EMBL" id="ML122270">
    <property type="protein sequence ID" value="RPD59412.1"/>
    <property type="molecule type" value="Genomic_DNA"/>
</dbReference>
<evidence type="ECO:0000313" key="4">
    <source>
        <dbReference type="EMBL" id="RPD59412.1"/>
    </source>
</evidence>
<keyword evidence="5" id="KW-1185">Reference proteome</keyword>
<evidence type="ECO:0000259" key="3">
    <source>
        <dbReference type="Pfam" id="PF20152"/>
    </source>
</evidence>
<dbReference type="Pfam" id="PF20152">
    <property type="entry name" value="DUF6534"/>
    <property type="match status" value="1"/>
</dbReference>
<protein>
    <recommendedName>
        <fullName evidence="3">DUF6534 domain-containing protein</fullName>
    </recommendedName>
</protein>